<dbReference type="OrthoDB" id="1577640at2759"/>
<dbReference type="PANTHER" id="PTHR46082">
    <property type="entry name" value="ATP/GTP-BINDING PROTEIN-RELATED"/>
    <property type="match status" value="1"/>
</dbReference>
<dbReference type="GO" id="GO:0003824">
    <property type="term" value="F:catalytic activity"/>
    <property type="evidence" value="ECO:0007669"/>
    <property type="project" value="InterPro"/>
</dbReference>
<dbReference type="Proteomes" id="UP000779574">
    <property type="component" value="Unassembled WGS sequence"/>
</dbReference>
<gene>
    <name evidence="2" type="ORF">KCU76_g15769</name>
</gene>
<dbReference type="InterPro" id="IPR000845">
    <property type="entry name" value="Nucleoside_phosphorylase_d"/>
</dbReference>
<protein>
    <submittedName>
        <fullName evidence="2">Purine and uridine phosphorylase</fullName>
    </submittedName>
</protein>
<organism evidence="2 3">
    <name type="scientific">Aureobasidium melanogenum</name>
    <name type="common">Aureobasidium pullulans var. melanogenum</name>
    <dbReference type="NCBI Taxonomy" id="46634"/>
    <lineage>
        <taxon>Eukaryota</taxon>
        <taxon>Fungi</taxon>
        <taxon>Dikarya</taxon>
        <taxon>Ascomycota</taxon>
        <taxon>Pezizomycotina</taxon>
        <taxon>Dothideomycetes</taxon>
        <taxon>Dothideomycetidae</taxon>
        <taxon>Dothideales</taxon>
        <taxon>Saccotheciaceae</taxon>
        <taxon>Aureobasidium</taxon>
    </lineage>
</organism>
<dbReference type="PANTHER" id="PTHR46082:SF11">
    <property type="entry name" value="AAA+ ATPASE DOMAIN-CONTAINING PROTEIN-RELATED"/>
    <property type="match status" value="1"/>
</dbReference>
<reference evidence="2" key="2">
    <citation type="submission" date="2021-08" db="EMBL/GenBank/DDBJ databases">
        <authorList>
            <person name="Gostincar C."/>
            <person name="Sun X."/>
            <person name="Song Z."/>
            <person name="Gunde-Cimerman N."/>
        </authorList>
    </citation>
    <scope>NUCLEOTIDE SEQUENCE</scope>
    <source>
        <strain evidence="2">EXF-9911</strain>
    </source>
</reference>
<evidence type="ECO:0000313" key="2">
    <source>
        <dbReference type="EMBL" id="KAG9677387.1"/>
    </source>
</evidence>
<dbReference type="Gene3D" id="3.40.50.1580">
    <property type="entry name" value="Nucleoside phosphorylase domain"/>
    <property type="match status" value="1"/>
</dbReference>
<dbReference type="GO" id="GO:0009116">
    <property type="term" value="P:nucleoside metabolic process"/>
    <property type="evidence" value="ECO:0007669"/>
    <property type="project" value="InterPro"/>
</dbReference>
<proteinExistence type="predicted"/>
<evidence type="ECO:0000259" key="1">
    <source>
        <dbReference type="Pfam" id="PF01048"/>
    </source>
</evidence>
<dbReference type="EMBL" id="JAHFXF010001064">
    <property type="protein sequence ID" value="KAG9677387.1"/>
    <property type="molecule type" value="Genomic_DNA"/>
</dbReference>
<evidence type="ECO:0000313" key="3">
    <source>
        <dbReference type="Proteomes" id="UP000779574"/>
    </source>
</evidence>
<feature type="domain" description="Nucleoside phosphorylase" evidence="1">
    <location>
        <begin position="245"/>
        <end position="328"/>
    </location>
</feature>
<reference evidence="2" key="1">
    <citation type="journal article" date="2021" name="J Fungi (Basel)">
        <title>Virulence traits and population genomics of the black yeast Aureobasidium melanogenum.</title>
        <authorList>
            <person name="Cernosa A."/>
            <person name="Sun X."/>
            <person name="Gostincar C."/>
            <person name="Fang C."/>
            <person name="Gunde-Cimerman N."/>
            <person name="Song Z."/>
        </authorList>
    </citation>
    <scope>NUCLEOTIDE SEQUENCE</scope>
    <source>
        <strain evidence="2">EXF-9911</strain>
    </source>
</reference>
<name>A0A9P8E2P0_AURME</name>
<dbReference type="Pfam" id="PF01048">
    <property type="entry name" value="PNP_UDP_1"/>
    <property type="match status" value="1"/>
</dbReference>
<sequence>MDNLTVLESSDLYTVGWIAALYKELAAAQAMMDEEHGKPGDFVQPSSDKNNYYWGRIGDHNIVVASLPDGMYGTTNAAVTASQMLSSFRNIRVGLMVGIGAAIARPSQARDIRLGDVVVSLPQGPTGGVVQYDLVKSRVSVEKGHPTHTLQRVGFLNSPPEALLKALTSLRAQVERKGSRISRFVKDMQARNPAMAKSKPGQPGYVYQGQENDRLFEASYIHTNKTGCNDCDSAKVISREIRDDPEEPEVHYGVIASGNELVKDAAQRDRILEMVGEDCICLEMEAAGLMNSFPCLVIRGICDYADSHKNDAWQKYAAATAAAYAKEFLGCVNSENLARTPKASEILKQS</sequence>
<dbReference type="AlphaFoldDB" id="A0A9P8E2P0"/>
<dbReference type="SUPFAM" id="SSF53167">
    <property type="entry name" value="Purine and uridine phosphorylases"/>
    <property type="match status" value="1"/>
</dbReference>
<feature type="non-terminal residue" evidence="2">
    <location>
        <position position="350"/>
    </location>
</feature>
<dbReference type="InterPro" id="IPR035994">
    <property type="entry name" value="Nucleoside_phosphorylase_sf"/>
</dbReference>
<comment type="caution">
    <text evidence="2">The sequence shown here is derived from an EMBL/GenBank/DDBJ whole genome shotgun (WGS) entry which is preliminary data.</text>
</comment>
<dbReference type="InterPro" id="IPR053137">
    <property type="entry name" value="NLR-like"/>
</dbReference>
<accession>A0A9P8E2P0</accession>